<accession>A0A518EMB0</accession>
<name>A0A518EMB0_9BACT</name>
<dbReference type="PANTHER" id="PTHR41339">
    <property type="entry name" value="LIPL48"/>
    <property type="match status" value="1"/>
</dbReference>
<dbReference type="AlphaFoldDB" id="A0A518EMB0"/>
<dbReference type="PANTHER" id="PTHR41339:SF1">
    <property type="entry name" value="SECRETED PROTEIN"/>
    <property type="match status" value="1"/>
</dbReference>
<evidence type="ECO:0008006" key="4">
    <source>
        <dbReference type="Google" id="ProtNLM"/>
    </source>
</evidence>
<dbReference type="RefSeq" id="WP_145194641.1">
    <property type="nucleotide sequence ID" value="NZ_CP036434.1"/>
</dbReference>
<protein>
    <recommendedName>
        <fullName evidence="4">Right handed beta helix domain-containing protein</fullName>
    </recommendedName>
</protein>
<proteinExistence type="predicted"/>
<gene>
    <name evidence="2" type="ORF">Poly30_07210</name>
</gene>
<sequence length="635" mass="65646" precursor="true">MKNLLTTLLVGATATASASAAEIFVTANISTSTTWTADNVYNLQQQIYVLPGATLTIEPGTRIASTAGLGGSLAVARGAQIFALGENGAPIVFTSTADNGTWREAANEWGNLTIMGSGYVSENAIPTNSAVPSASNFANMEGLQPPAGSTIGQYGGGNDNDDSGTIRYTSFRFGGRVIGLGNELNGLSLGGIGRGTDIHHIEIMNNVDDGIEIWGGTVNLKYFSIWNIGDDSLDVDQGWRGKAQFGLIVQGYSLDASQGSGVGDNAIEMDGAEDSNWQPVTTASIRNMTVIGQPLDGDGLTAWRDGARVQFHNSIFMDGGEQVVRPDGDDGDGASGYGFGGTLTFAQVWNTPYTSLSTVNAPANQAAFYQSQVSGNLAEIKSSVFYRNLASNAYTEANARGVFAAANNNIQTTSFPIASITRLAPVVKGGKQMLQVVGLDPTPINAALTAGTNAPNDGFFSPATYRGAFSPATQNNWLAGWSASAEFGFITGDDIGTSYCQANANSTGVAAEIRAAGSTSVAANNVTLEASGIRPLSFGFFVTSLGQGFVANPAGSAGNLCLSGAIGRYVGGGQIQQADLNGVFSLGINLASIPQPLGAVSATAGQVWNFQAWFRDSVGGQAVSNFTNGVSIEFN</sequence>
<evidence type="ECO:0000313" key="2">
    <source>
        <dbReference type="EMBL" id="QDV05225.1"/>
    </source>
</evidence>
<evidence type="ECO:0000256" key="1">
    <source>
        <dbReference type="SAM" id="SignalP"/>
    </source>
</evidence>
<dbReference type="OrthoDB" id="237393at2"/>
<reference evidence="2 3" key="1">
    <citation type="submission" date="2019-02" db="EMBL/GenBank/DDBJ databases">
        <title>Deep-cultivation of Planctomycetes and their phenomic and genomic characterization uncovers novel biology.</title>
        <authorList>
            <person name="Wiegand S."/>
            <person name="Jogler M."/>
            <person name="Boedeker C."/>
            <person name="Pinto D."/>
            <person name="Vollmers J."/>
            <person name="Rivas-Marin E."/>
            <person name="Kohn T."/>
            <person name="Peeters S.H."/>
            <person name="Heuer A."/>
            <person name="Rast P."/>
            <person name="Oberbeckmann S."/>
            <person name="Bunk B."/>
            <person name="Jeske O."/>
            <person name="Meyerdierks A."/>
            <person name="Storesund J.E."/>
            <person name="Kallscheuer N."/>
            <person name="Luecker S."/>
            <person name="Lage O.M."/>
            <person name="Pohl T."/>
            <person name="Merkel B.J."/>
            <person name="Hornburger P."/>
            <person name="Mueller R.-W."/>
            <person name="Bruemmer F."/>
            <person name="Labrenz M."/>
            <person name="Spormann A.M."/>
            <person name="Op den Camp H."/>
            <person name="Overmann J."/>
            <person name="Amann R."/>
            <person name="Jetten M.S.M."/>
            <person name="Mascher T."/>
            <person name="Medema M.H."/>
            <person name="Devos D.P."/>
            <person name="Kaster A.-K."/>
            <person name="Ovreas L."/>
            <person name="Rohde M."/>
            <person name="Galperin M.Y."/>
            <person name="Jogler C."/>
        </authorList>
    </citation>
    <scope>NUCLEOTIDE SEQUENCE [LARGE SCALE GENOMIC DNA]</scope>
    <source>
        <strain evidence="2 3">Poly30</strain>
    </source>
</reference>
<evidence type="ECO:0000313" key="3">
    <source>
        <dbReference type="Proteomes" id="UP000320390"/>
    </source>
</evidence>
<organism evidence="2 3">
    <name type="scientific">Saltatorellus ferox</name>
    <dbReference type="NCBI Taxonomy" id="2528018"/>
    <lineage>
        <taxon>Bacteria</taxon>
        <taxon>Pseudomonadati</taxon>
        <taxon>Planctomycetota</taxon>
        <taxon>Planctomycetia</taxon>
        <taxon>Planctomycetia incertae sedis</taxon>
        <taxon>Saltatorellus</taxon>
    </lineage>
</organism>
<keyword evidence="1" id="KW-0732">Signal</keyword>
<feature type="signal peptide" evidence="1">
    <location>
        <begin position="1"/>
        <end position="20"/>
    </location>
</feature>
<dbReference type="Proteomes" id="UP000320390">
    <property type="component" value="Chromosome"/>
</dbReference>
<dbReference type="EMBL" id="CP036434">
    <property type="protein sequence ID" value="QDV05225.1"/>
    <property type="molecule type" value="Genomic_DNA"/>
</dbReference>
<keyword evidence="3" id="KW-1185">Reference proteome</keyword>
<feature type="chain" id="PRO_5022136506" description="Right handed beta helix domain-containing protein" evidence="1">
    <location>
        <begin position="21"/>
        <end position="635"/>
    </location>
</feature>